<evidence type="ECO:0000313" key="2">
    <source>
        <dbReference type="EMBL" id="PXX63975.1"/>
    </source>
</evidence>
<dbReference type="Pfam" id="PF10939">
    <property type="entry name" value="DUF2631"/>
    <property type="match status" value="1"/>
</dbReference>
<dbReference type="EMBL" id="QJKF01000005">
    <property type="protein sequence ID" value="PXX63975.1"/>
    <property type="molecule type" value="Genomic_DNA"/>
</dbReference>
<keyword evidence="3" id="KW-1185">Reference proteome</keyword>
<evidence type="ECO:0000256" key="1">
    <source>
        <dbReference type="SAM" id="Phobius"/>
    </source>
</evidence>
<keyword evidence="1" id="KW-0472">Membrane</keyword>
<dbReference type="InterPro" id="IPR024341">
    <property type="entry name" value="DUF2631"/>
</dbReference>
<dbReference type="RefSeq" id="WP_040737368.1">
    <property type="nucleotide sequence ID" value="NZ_QJKF01000005.1"/>
</dbReference>
<reference evidence="2 3" key="1">
    <citation type="submission" date="2018-05" db="EMBL/GenBank/DDBJ databases">
        <title>Genomic Encyclopedia of Type Strains, Phase IV (KMG-IV): sequencing the most valuable type-strain genomes for metagenomic binning, comparative biology and taxonomic classification.</title>
        <authorList>
            <person name="Goeker M."/>
        </authorList>
    </citation>
    <scope>NUCLEOTIDE SEQUENCE [LARGE SCALE GENOMIC DNA]</scope>
    <source>
        <strain evidence="2 3">DSM 44704</strain>
    </source>
</reference>
<feature type="transmembrane region" description="Helical" evidence="1">
    <location>
        <begin position="65"/>
        <end position="83"/>
    </location>
</feature>
<organism evidence="2 3">
    <name type="scientific">Nocardia tenerifensis</name>
    <dbReference type="NCBI Taxonomy" id="228006"/>
    <lineage>
        <taxon>Bacteria</taxon>
        <taxon>Bacillati</taxon>
        <taxon>Actinomycetota</taxon>
        <taxon>Actinomycetes</taxon>
        <taxon>Mycobacteriales</taxon>
        <taxon>Nocardiaceae</taxon>
        <taxon>Nocardia</taxon>
    </lineage>
</organism>
<keyword evidence="1" id="KW-1133">Transmembrane helix</keyword>
<dbReference type="OrthoDB" id="3401220at2"/>
<dbReference type="Proteomes" id="UP000247569">
    <property type="component" value="Unassembled WGS sequence"/>
</dbReference>
<gene>
    <name evidence="2" type="ORF">DFR70_105157</name>
</gene>
<sequence>MAATELEPASTERGIVTHVDTAEVPSAAWGWSGESPRTFRVAGWIVAFILVAMVIGNHKGHVEDIFLVGFALAIVVILVRDSILRRKPR</sequence>
<accession>A0A318KNH8</accession>
<name>A0A318KNH8_9NOCA</name>
<protein>
    <submittedName>
        <fullName evidence="2">Uncharacterized protein DUF2631</fullName>
    </submittedName>
</protein>
<keyword evidence="1" id="KW-0812">Transmembrane</keyword>
<comment type="caution">
    <text evidence="2">The sequence shown here is derived from an EMBL/GenBank/DDBJ whole genome shotgun (WGS) entry which is preliminary data.</text>
</comment>
<feature type="transmembrane region" description="Helical" evidence="1">
    <location>
        <begin position="41"/>
        <end position="59"/>
    </location>
</feature>
<proteinExistence type="predicted"/>
<dbReference type="AlphaFoldDB" id="A0A318KNH8"/>
<evidence type="ECO:0000313" key="3">
    <source>
        <dbReference type="Proteomes" id="UP000247569"/>
    </source>
</evidence>